<evidence type="ECO:0000313" key="2">
    <source>
        <dbReference type="EMBL" id="QTL97158.1"/>
    </source>
</evidence>
<keyword evidence="3" id="KW-1185">Reference proteome</keyword>
<dbReference type="SUPFAM" id="SSF54523">
    <property type="entry name" value="Pili subunits"/>
    <property type="match status" value="1"/>
</dbReference>
<dbReference type="Proteomes" id="UP000665020">
    <property type="component" value="Chromosome"/>
</dbReference>
<keyword evidence="1" id="KW-0812">Transmembrane</keyword>
<name>A0A8A7KC53_9FIRM</name>
<dbReference type="InterPro" id="IPR045584">
    <property type="entry name" value="Pilin-like"/>
</dbReference>
<organism evidence="2 3">
    <name type="scientific">Iocasia fonsfrigidae</name>
    <dbReference type="NCBI Taxonomy" id="2682810"/>
    <lineage>
        <taxon>Bacteria</taxon>
        <taxon>Bacillati</taxon>
        <taxon>Bacillota</taxon>
        <taxon>Clostridia</taxon>
        <taxon>Halanaerobiales</taxon>
        <taxon>Halanaerobiaceae</taxon>
        <taxon>Iocasia</taxon>
    </lineage>
</organism>
<dbReference type="EMBL" id="CP046640">
    <property type="protein sequence ID" value="QTL97158.1"/>
    <property type="molecule type" value="Genomic_DNA"/>
</dbReference>
<evidence type="ECO:0000313" key="3">
    <source>
        <dbReference type="Proteomes" id="UP000665020"/>
    </source>
</evidence>
<protein>
    <recommendedName>
        <fullName evidence="4">Prepilin-type N-terminal cleavage/methylation domain-containing protein</fullName>
    </recommendedName>
</protein>
<keyword evidence="1" id="KW-0472">Membrane</keyword>
<gene>
    <name evidence="2" type="ORF">GM661_03785</name>
</gene>
<proteinExistence type="predicted"/>
<evidence type="ECO:0000256" key="1">
    <source>
        <dbReference type="SAM" id="Phobius"/>
    </source>
</evidence>
<feature type="transmembrane region" description="Helical" evidence="1">
    <location>
        <begin position="21"/>
        <end position="44"/>
    </location>
</feature>
<reference evidence="2" key="1">
    <citation type="submission" date="2019-12" db="EMBL/GenBank/DDBJ databases">
        <authorList>
            <person name="zhang j."/>
            <person name="sun C.M."/>
        </authorList>
    </citation>
    <scope>NUCLEOTIDE SEQUENCE</scope>
    <source>
        <strain evidence="2">NS-1</strain>
    </source>
</reference>
<dbReference type="KEGG" id="ifn:GM661_03785"/>
<dbReference type="AlphaFoldDB" id="A0A8A7KC53"/>
<keyword evidence="1" id="KW-1133">Transmembrane helix</keyword>
<evidence type="ECO:0008006" key="4">
    <source>
        <dbReference type="Google" id="ProtNLM"/>
    </source>
</evidence>
<accession>A0A8A7KC53</accession>
<sequence length="155" mass="17572">MVMKTEVVKGQMLLTGRERGTTLIEVLILMMLIAVVSAVIIPSFGGLKDSIMVNTYQRKIDRYFNIIRRSAVNSGQEETINLGRNNISCNLSNGESLKLDFADENILTLEYEEKQIIFYPDGTSSGGEILLVFNKKERYYFQINSITGETGWYEP</sequence>